<evidence type="ECO:0000256" key="12">
    <source>
        <dbReference type="ARBA" id="ARBA00022679"/>
    </source>
</evidence>
<evidence type="ECO:0000256" key="22">
    <source>
        <dbReference type="ARBA" id="ARBA00033194"/>
    </source>
</evidence>
<dbReference type="SUPFAM" id="SSF56112">
    <property type="entry name" value="Protein kinase-like (PK-like)"/>
    <property type="match status" value="1"/>
</dbReference>
<evidence type="ECO:0000256" key="9">
    <source>
        <dbReference type="ARBA" id="ARBA00022454"/>
    </source>
</evidence>
<dbReference type="Pfam" id="PF01636">
    <property type="entry name" value="APH"/>
    <property type="match status" value="1"/>
</dbReference>
<reference evidence="26" key="2">
    <citation type="submission" date="2023-06" db="EMBL/GenBank/DDBJ databases">
        <authorList>
            <person name="Kobayashi Y."/>
            <person name="Kayamori A."/>
            <person name="Aoki K."/>
            <person name="Shiwa Y."/>
            <person name="Fujita N."/>
            <person name="Sugita T."/>
            <person name="Iwasaki W."/>
            <person name="Tanaka N."/>
            <person name="Takashima M."/>
        </authorList>
    </citation>
    <scope>NUCLEOTIDE SEQUENCE</scope>
    <source>
        <strain evidence="26">HIS016</strain>
    </source>
</reference>
<comment type="catalytic activity">
    <reaction evidence="24">
        <text>L-seryl-[protein] + ATP = O-phospho-L-seryl-[protein] + ADP + H(+)</text>
        <dbReference type="Rhea" id="RHEA:17989"/>
        <dbReference type="Rhea" id="RHEA-COMP:9863"/>
        <dbReference type="Rhea" id="RHEA-COMP:11604"/>
        <dbReference type="ChEBI" id="CHEBI:15378"/>
        <dbReference type="ChEBI" id="CHEBI:29999"/>
        <dbReference type="ChEBI" id="CHEBI:30616"/>
        <dbReference type="ChEBI" id="CHEBI:83421"/>
        <dbReference type="ChEBI" id="CHEBI:456216"/>
        <dbReference type="EC" id="2.7.11.1"/>
    </reaction>
</comment>
<keyword evidence="17" id="KW-0067">ATP-binding</keyword>
<evidence type="ECO:0000256" key="21">
    <source>
        <dbReference type="ARBA" id="ARBA00030980"/>
    </source>
</evidence>
<dbReference type="InterPro" id="IPR000719">
    <property type="entry name" value="Prot_kinase_dom"/>
</dbReference>
<evidence type="ECO:0000256" key="14">
    <source>
        <dbReference type="ARBA" id="ARBA00022741"/>
    </source>
</evidence>
<dbReference type="PROSITE" id="PS50011">
    <property type="entry name" value="PROTEIN_KINASE_DOM"/>
    <property type="match status" value="1"/>
</dbReference>
<evidence type="ECO:0000313" key="26">
    <source>
        <dbReference type="EMBL" id="GMK56040.1"/>
    </source>
</evidence>
<dbReference type="GO" id="GO:0070525">
    <property type="term" value="P:tRNA threonylcarbamoyladenosine metabolic process"/>
    <property type="evidence" value="ECO:0007669"/>
    <property type="project" value="TreeGrafter"/>
</dbReference>
<dbReference type="FunFam" id="3.30.200.20:FF:000201">
    <property type="entry name" value="TP53-regulating kinase isoform X1"/>
    <property type="match status" value="1"/>
</dbReference>
<evidence type="ECO:0000256" key="6">
    <source>
        <dbReference type="ARBA" id="ARBA00012513"/>
    </source>
</evidence>
<keyword evidence="27" id="KW-1185">Reference proteome</keyword>
<evidence type="ECO:0000259" key="25">
    <source>
        <dbReference type="PROSITE" id="PS50011"/>
    </source>
</evidence>
<comment type="caution">
    <text evidence="26">The sequence shown here is derived from an EMBL/GenBank/DDBJ whole genome shotgun (WGS) entry which is preliminary data.</text>
</comment>
<evidence type="ECO:0000256" key="7">
    <source>
        <dbReference type="ARBA" id="ARBA00013948"/>
    </source>
</evidence>
<dbReference type="FunFam" id="1.10.510.10:FF:000323">
    <property type="entry name" value="TP53-regulating kinase, putative"/>
    <property type="match status" value="1"/>
</dbReference>
<dbReference type="Proteomes" id="UP001222932">
    <property type="component" value="Unassembled WGS sequence"/>
</dbReference>
<keyword evidence="19" id="KW-0010">Activator</keyword>
<dbReference type="EMBL" id="BTCM01000002">
    <property type="protein sequence ID" value="GMK56040.1"/>
    <property type="molecule type" value="Genomic_DNA"/>
</dbReference>
<evidence type="ECO:0000256" key="17">
    <source>
        <dbReference type="ARBA" id="ARBA00022840"/>
    </source>
</evidence>
<feature type="domain" description="Protein kinase" evidence="25">
    <location>
        <begin position="13"/>
        <end position="300"/>
    </location>
</feature>
<evidence type="ECO:0000256" key="18">
    <source>
        <dbReference type="ARBA" id="ARBA00022895"/>
    </source>
</evidence>
<evidence type="ECO:0000256" key="19">
    <source>
        <dbReference type="ARBA" id="ARBA00023159"/>
    </source>
</evidence>
<dbReference type="InterPro" id="IPR008266">
    <property type="entry name" value="Tyr_kinase_AS"/>
</dbReference>
<dbReference type="PANTHER" id="PTHR12209:SF0">
    <property type="entry name" value="EKC_KEOPS COMPLEX SUBUNIT TP53RK"/>
    <property type="match status" value="1"/>
</dbReference>
<dbReference type="GO" id="GO:0000781">
    <property type="term" value="C:chromosome, telomeric region"/>
    <property type="evidence" value="ECO:0007669"/>
    <property type="project" value="UniProtKB-SubCell"/>
</dbReference>
<keyword evidence="20" id="KW-0539">Nucleus</keyword>
<evidence type="ECO:0000256" key="4">
    <source>
        <dbReference type="ARBA" id="ARBA00010630"/>
    </source>
</evidence>
<dbReference type="GO" id="GO:0016787">
    <property type="term" value="F:hydrolase activity"/>
    <property type="evidence" value="ECO:0007669"/>
    <property type="project" value="UniProtKB-KW"/>
</dbReference>
<dbReference type="PROSITE" id="PS00109">
    <property type="entry name" value="PROTEIN_KINASE_TYR"/>
    <property type="match status" value="1"/>
</dbReference>
<dbReference type="EC" id="2.7.11.1" evidence="6"/>
<evidence type="ECO:0000256" key="8">
    <source>
        <dbReference type="ARBA" id="ARBA00019973"/>
    </source>
</evidence>
<dbReference type="Gene3D" id="3.30.200.20">
    <property type="entry name" value="Phosphorylase Kinase, domain 1"/>
    <property type="match status" value="1"/>
</dbReference>
<keyword evidence="11" id="KW-0597">Phosphoprotein</keyword>
<evidence type="ECO:0000256" key="11">
    <source>
        <dbReference type="ARBA" id="ARBA00022553"/>
    </source>
</evidence>
<keyword evidence="15" id="KW-0418">Kinase</keyword>
<dbReference type="GO" id="GO:0005634">
    <property type="term" value="C:nucleus"/>
    <property type="evidence" value="ECO:0007669"/>
    <property type="project" value="UniProtKB-SubCell"/>
</dbReference>
<dbReference type="GO" id="GO:0000408">
    <property type="term" value="C:EKC/KEOPS complex"/>
    <property type="evidence" value="ECO:0007669"/>
    <property type="project" value="UniProtKB-ARBA"/>
</dbReference>
<evidence type="ECO:0000256" key="15">
    <source>
        <dbReference type="ARBA" id="ARBA00022777"/>
    </source>
</evidence>
<sequence>MSYEYRAPSLRLIDTATLIKQGAEARVYALDALLPSPSVYWPPSSTPSASSNPTPTTPAILKYRFPKTYRHPALDASLTKTRLQFEARALSRCSRAGVPVPTVLWVDEPGGTLALERIDGWSVREVLGGGAEGEVEVGANDEIERDDIGPGAEAEAGAGAQTPEEAVQSEGLAMLQQHGGVPALMQAVGGALARLHHTGIIHGDLTTSNMMVRMTPGGRAPYEIVLIDFGLASQATLPENYAVDLYVLERAFVSTHPASEALYAGVLEAYGAGLGEKKWRPIEAKLKEVRLRGRKRDMTG</sequence>
<evidence type="ECO:0000256" key="10">
    <source>
        <dbReference type="ARBA" id="ARBA00022527"/>
    </source>
</evidence>
<evidence type="ECO:0000313" key="27">
    <source>
        <dbReference type="Proteomes" id="UP001222932"/>
    </source>
</evidence>
<keyword evidence="18" id="KW-0779">Telomere</keyword>
<dbReference type="InterPro" id="IPR011009">
    <property type="entry name" value="Kinase-like_dom_sf"/>
</dbReference>
<dbReference type="GO" id="GO:0005829">
    <property type="term" value="C:cytosol"/>
    <property type="evidence" value="ECO:0007669"/>
    <property type="project" value="TreeGrafter"/>
</dbReference>
<protein>
    <recommendedName>
        <fullName evidence="8">EKC/KEOPS complex subunit BUD32</fullName>
        <ecNumber evidence="6">2.7.11.1</ecNumber>
    </recommendedName>
    <alternativeName>
        <fullName evidence="21 22">Atypical Serine/threonine protein kinase BUD32</fullName>
    </alternativeName>
    <alternativeName>
        <fullName evidence="7">EKC/KEOPS complex subunit bud32</fullName>
    </alternativeName>
</protein>
<keyword evidence="12" id="KW-0808">Transferase</keyword>
<keyword evidence="9" id="KW-0158">Chromosome</keyword>
<comment type="subunit">
    <text evidence="5">Component of the EKC/KEOPS complex composed of at least BUD32, CGI121, GON7, KAE1 and PCC1; the whole complex dimerizes.</text>
</comment>
<comment type="catalytic activity">
    <reaction evidence="23">
        <text>L-threonyl-[protein] + ATP = O-phospho-L-threonyl-[protein] + ADP + H(+)</text>
        <dbReference type="Rhea" id="RHEA:46608"/>
        <dbReference type="Rhea" id="RHEA-COMP:11060"/>
        <dbReference type="Rhea" id="RHEA-COMP:11605"/>
        <dbReference type="ChEBI" id="CHEBI:15378"/>
        <dbReference type="ChEBI" id="CHEBI:30013"/>
        <dbReference type="ChEBI" id="CHEBI:30616"/>
        <dbReference type="ChEBI" id="CHEBI:61977"/>
        <dbReference type="ChEBI" id="CHEBI:456216"/>
        <dbReference type="EC" id="2.7.11.1"/>
    </reaction>
</comment>
<evidence type="ECO:0000256" key="3">
    <source>
        <dbReference type="ARBA" id="ARBA00004574"/>
    </source>
</evidence>
<organism evidence="26 27">
    <name type="scientific">Cutaneotrichosporon spelunceum</name>
    <dbReference type="NCBI Taxonomy" id="1672016"/>
    <lineage>
        <taxon>Eukaryota</taxon>
        <taxon>Fungi</taxon>
        <taxon>Dikarya</taxon>
        <taxon>Basidiomycota</taxon>
        <taxon>Agaricomycotina</taxon>
        <taxon>Tremellomycetes</taxon>
        <taxon>Trichosporonales</taxon>
        <taxon>Trichosporonaceae</taxon>
        <taxon>Cutaneotrichosporon</taxon>
    </lineage>
</organism>
<reference evidence="26" key="1">
    <citation type="journal article" date="2023" name="BMC Genomics">
        <title>Chromosome-level genome assemblies of Cutaneotrichosporon spp. (Trichosporonales, Basidiomycota) reveal imbalanced evolution between nucleotide sequences and chromosome synteny.</title>
        <authorList>
            <person name="Kobayashi Y."/>
            <person name="Kayamori A."/>
            <person name="Aoki K."/>
            <person name="Shiwa Y."/>
            <person name="Matsutani M."/>
            <person name="Fujita N."/>
            <person name="Sugita T."/>
            <person name="Iwasaki W."/>
            <person name="Tanaka N."/>
            <person name="Takashima M."/>
        </authorList>
    </citation>
    <scope>NUCLEOTIDE SEQUENCE</scope>
    <source>
        <strain evidence="26">HIS016</strain>
    </source>
</reference>
<proteinExistence type="inferred from homology"/>
<keyword evidence="10" id="KW-0723">Serine/threonine-protein kinase</keyword>
<evidence type="ECO:0000256" key="2">
    <source>
        <dbReference type="ARBA" id="ARBA00004123"/>
    </source>
</evidence>
<dbReference type="InterPro" id="IPR002575">
    <property type="entry name" value="Aminoglycoside_PTrfase"/>
</dbReference>
<dbReference type="GO" id="GO:0004674">
    <property type="term" value="F:protein serine/threonine kinase activity"/>
    <property type="evidence" value="ECO:0007669"/>
    <property type="project" value="UniProtKB-KW"/>
</dbReference>
<accession>A0AAD3TSH7</accession>
<evidence type="ECO:0000256" key="5">
    <source>
        <dbReference type="ARBA" id="ARBA00011534"/>
    </source>
</evidence>
<dbReference type="AlphaFoldDB" id="A0AAD3TSH7"/>
<name>A0AAD3TSH7_9TREE</name>
<keyword evidence="16" id="KW-0378">Hydrolase</keyword>
<evidence type="ECO:0000256" key="24">
    <source>
        <dbReference type="ARBA" id="ARBA00048679"/>
    </source>
</evidence>
<comment type="subcellular location">
    <subcellularLocation>
        <location evidence="3">Chromosome</location>
        <location evidence="3">Telomere</location>
    </subcellularLocation>
    <subcellularLocation>
        <location evidence="2">Nucleus</location>
    </subcellularLocation>
</comment>
<evidence type="ECO:0000256" key="13">
    <source>
        <dbReference type="ARBA" id="ARBA00022694"/>
    </source>
</evidence>
<keyword evidence="13" id="KW-0819">tRNA processing</keyword>
<evidence type="ECO:0000256" key="23">
    <source>
        <dbReference type="ARBA" id="ARBA00047899"/>
    </source>
</evidence>
<evidence type="ECO:0000256" key="20">
    <source>
        <dbReference type="ARBA" id="ARBA00023242"/>
    </source>
</evidence>
<keyword evidence="14" id="KW-0547">Nucleotide-binding</keyword>
<dbReference type="PANTHER" id="PTHR12209">
    <property type="entry name" value="NON-SPECIFIC SERINE/THREONINE PROTEIN KINASE"/>
    <property type="match status" value="1"/>
</dbReference>
<dbReference type="Gene3D" id="1.10.510.10">
    <property type="entry name" value="Transferase(Phosphotransferase) domain 1"/>
    <property type="match status" value="1"/>
</dbReference>
<dbReference type="GO" id="GO:0008033">
    <property type="term" value="P:tRNA processing"/>
    <property type="evidence" value="ECO:0007669"/>
    <property type="project" value="UniProtKB-KW"/>
</dbReference>
<comment type="function">
    <text evidence="1">Component of the EKC/KEOPS complex that is required for the formation of a threonylcarbamoyl group on adenosine at position 37 (t(6)A37) in tRNAs that read codons beginning with adenine. The complex is probably involved in the transfer of the threonylcarbamoyl moiety of threonylcarbamoyl-AMP (TC-AMP) to the N6 group of A37. BUD32 has ATPase activity in the context of the EKC/KEOPS complex and likely plays a supporting role to the catalytic subunit KAE1. The EKC/KEOPS complex also promotes both telomere uncapping and telomere elongation. The complex is required for efficient recruitment of transcriptional coactivators.</text>
</comment>
<evidence type="ECO:0000256" key="16">
    <source>
        <dbReference type="ARBA" id="ARBA00022801"/>
    </source>
</evidence>
<evidence type="ECO:0000256" key="1">
    <source>
        <dbReference type="ARBA" id="ARBA00003747"/>
    </source>
</evidence>
<comment type="similarity">
    <text evidence="4">Belongs to the protein kinase superfamily. BUD32 family.</text>
</comment>
<dbReference type="GO" id="GO:0005524">
    <property type="term" value="F:ATP binding"/>
    <property type="evidence" value="ECO:0007669"/>
    <property type="project" value="UniProtKB-KW"/>
</dbReference>
<gene>
    <name evidence="26" type="primary">BUD32</name>
    <name evidence="26" type="ORF">CspeluHIS016_0210960</name>
</gene>